<dbReference type="PROSITE" id="PS51257">
    <property type="entry name" value="PROKAR_LIPOPROTEIN"/>
    <property type="match status" value="1"/>
</dbReference>
<dbReference type="InterPro" id="IPR006059">
    <property type="entry name" value="SBP"/>
</dbReference>
<comment type="caution">
    <text evidence="2">The sequence shown here is derived from an EMBL/GenBank/DDBJ whole genome shotgun (WGS) entry which is preliminary data.</text>
</comment>
<reference evidence="3" key="1">
    <citation type="journal article" date="2019" name="Int. J. Syst. Evol. Microbiol.">
        <title>The Global Catalogue of Microorganisms (GCM) 10K type strain sequencing project: providing services to taxonomists for standard genome sequencing and annotation.</title>
        <authorList>
            <consortium name="The Broad Institute Genomics Platform"/>
            <consortium name="The Broad Institute Genome Sequencing Center for Infectious Disease"/>
            <person name="Wu L."/>
            <person name="Ma J."/>
        </authorList>
    </citation>
    <scope>NUCLEOTIDE SEQUENCE [LARGE SCALE GENOMIC DNA]</scope>
    <source>
        <strain evidence="3">JCM 31037</strain>
    </source>
</reference>
<dbReference type="EMBL" id="JBHTMP010000019">
    <property type="protein sequence ID" value="MFD1322302.1"/>
    <property type="molecule type" value="Genomic_DNA"/>
</dbReference>
<organism evidence="2 3">
    <name type="scientific">Micromonospora sonneratiae</name>
    <dbReference type="NCBI Taxonomy" id="1184706"/>
    <lineage>
        <taxon>Bacteria</taxon>
        <taxon>Bacillati</taxon>
        <taxon>Actinomycetota</taxon>
        <taxon>Actinomycetes</taxon>
        <taxon>Micromonosporales</taxon>
        <taxon>Micromonosporaceae</taxon>
        <taxon>Micromonospora</taxon>
    </lineage>
</organism>
<dbReference type="InterPro" id="IPR050490">
    <property type="entry name" value="Bact_solute-bd_prot1"/>
</dbReference>
<proteinExistence type="predicted"/>
<dbReference type="CDD" id="cd13585">
    <property type="entry name" value="PBP2_TMBP_like"/>
    <property type="match status" value="1"/>
</dbReference>
<evidence type="ECO:0000313" key="2">
    <source>
        <dbReference type="EMBL" id="MFD1322302.1"/>
    </source>
</evidence>
<feature type="chain" id="PRO_5047147938" evidence="1">
    <location>
        <begin position="22"/>
        <end position="427"/>
    </location>
</feature>
<evidence type="ECO:0000256" key="1">
    <source>
        <dbReference type="SAM" id="SignalP"/>
    </source>
</evidence>
<name>A0ABW3YCX7_9ACTN</name>
<keyword evidence="3" id="KW-1185">Reference proteome</keyword>
<dbReference type="RefSeq" id="WP_377571101.1">
    <property type="nucleotide sequence ID" value="NZ_JBHTMP010000019.1"/>
</dbReference>
<dbReference type="Proteomes" id="UP001597260">
    <property type="component" value="Unassembled WGS sequence"/>
</dbReference>
<dbReference type="PANTHER" id="PTHR43649:SF12">
    <property type="entry name" value="DIACETYLCHITOBIOSE BINDING PROTEIN DASA"/>
    <property type="match status" value="1"/>
</dbReference>
<dbReference type="Gene3D" id="3.40.190.10">
    <property type="entry name" value="Periplasmic binding protein-like II"/>
    <property type="match status" value="1"/>
</dbReference>
<gene>
    <name evidence="2" type="ORF">ACFQ4H_14490</name>
</gene>
<feature type="signal peptide" evidence="1">
    <location>
        <begin position="1"/>
        <end position="21"/>
    </location>
</feature>
<dbReference type="PANTHER" id="PTHR43649">
    <property type="entry name" value="ARABINOSE-BINDING PROTEIN-RELATED"/>
    <property type="match status" value="1"/>
</dbReference>
<sequence>MKIGKGLRVTAAALAGLVGLAACGGGDDAADSGPVTLRMTLWTANEAHLKLFNEIADEYKKTHSNIAEIKFDPLPFDNYTTTLTTQIAGGNAPDLAWIFENSAPDFVSSGALMPLDETLKKTEGYGYDDLSPATLKLWQDGGKLYAYPFSTSPFGVFVNNDMLKKAGQKTPAELIAAGQWNWTNALAAASATNASTGKAGLVIRDFDYKGWDNLSTYFTGWGAQAWSADGKSCGFTSPEMVDAMTTLHKAIFVDKALPGPGTTADFFAGEAAMTVTQISRASLLKDDGFAWDLVPLPAGPKGNYSVVGQAGIGVMKKSKNAQAAADFLAYFTNATNSEKLAQFFPPPRQSQLTAETLAKTNPKLKPEQLQKVVIDGITNGVVKPNHAGQAELSQQVRAALDPMWKPDADVKAVLEGVCTKIQPLLAK</sequence>
<dbReference type="Pfam" id="PF13416">
    <property type="entry name" value="SBP_bac_8"/>
    <property type="match status" value="1"/>
</dbReference>
<accession>A0ABW3YCX7</accession>
<protein>
    <submittedName>
        <fullName evidence="2">ABC transporter substrate-binding protein</fullName>
    </submittedName>
</protein>
<evidence type="ECO:0000313" key="3">
    <source>
        <dbReference type="Proteomes" id="UP001597260"/>
    </source>
</evidence>
<dbReference type="SUPFAM" id="SSF53850">
    <property type="entry name" value="Periplasmic binding protein-like II"/>
    <property type="match status" value="1"/>
</dbReference>
<keyword evidence="1" id="KW-0732">Signal</keyword>